<keyword evidence="2" id="KW-1185">Reference proteome</keyword>
<evidence type="ECO:0000313" key="1">
    <source>
        <dbReference type="EMBL" id="KAI7749483.1"/>
    </source>
</evidence>
<organism evidence="1 2">
    <name type="scientific">Ambrosia artemisiifolia</name>
    <name type="common">Common ragweed</name>
    <dbReference type="NCBI Taxonomy" id="4212"/>
    <lineage>
        <taxon>Eukaryota</taxon>
        <taxon>Viridiplantae</taxon>
        <taxon>Streptophyta</taxon>
        <taxon>Embryophyta</taxon>
        <taxon>Tracheophyta</taxon>
        <taxon>Spermatophyta</taxon>
        <taxon>Magnoliopsida</taxon>
        <taxon>eudicotyledons</taxon>
        <taxon>Gunneridae</taxon>
        <taxon>Pentapetalae</taxon>
        <taxon>asterids</taxon>
        <taxon>campanulids</taxon>
        <taxon>Asterales</taxon>
        <taxon>Asteraceae</taxon>
        <taxon>Asteroideae</taxon>
        <taxon>Heliantheae alliance</taxon>
        <taxon>Heliantheae</taxon>
        <taxon>Ambrosia</taxon>
    </lineage>
</organism>
<dbReference type="Proteomes" id="UP001206925">
    <property type="component" value="Unassembled WGS sequence"/>
</dbReference>
<protein>
    <submittedName>
        <fullName evidence="1">Uncharacterized protein</fullName>
    </submittedName>
</protein>
<comment type="caution">
    <text evidence="1">The sequence shown here is derived from an EMBL/GenBank/DDBJ whole genome shotgun (WGS) entry which is preliminary data.</text>
</comment>
<name>A0AAD5CW88_AMBAR</name>
<gene>
    <name evidence="1" type="ORF">M8C21_030490</name>
</gene>
<sequence length="46" mass="5489">MEIQRKPDARARVYRIRVSASSTILLRFPHHLQPVRRIAVRFSVFL</sequence>
<proteinExistence type="predicted"/>
<reference evidence="1" key="1">
    <citation type="submission" date="2022-06" db="EMBL/GenBank/DDBJ databases">
        <title>Uncovering the hologenomic basis of an extraordinary plant invasion.</title>
        <authorList>
            <person name="Bieker V.C."/>
            <person name="Martin M.D."/>
            <person name="Gilbert T."/>
            <person name="Hodgins K."/>
            <person name="Battlay P."/>
            <person name="Petersen B."/>
            <person name="Wilson J."/>
        </authorList>
    </citation>
    <scope>NUCLEOTIDE SEQUENCE</scope>
    <source>
        <strain evidence="1">AA19_3_7</strain>
        <tissue evidence="1">Leaf</tissue>
    </source>
</reference>
<evidence type="ECO:0000313" key="2">
    <source>
        <dbReference type="Proteomes" id="UP001206925"/>
    </source>
</evidence>
<dbReference type="EMBL" id="JAMZMK010006352">
    <property type="protein sequence ID" value="KAI7749483.1"/>
    <property type="molecule type" value="Genomic_DNA"/>
</dbReference>
<accession>A0AAD5CW88</accession>
<dbReference type="AlphaFoldDB" id="A0AAD5CW88"/>